<organism evidence="2">
    <name type="scientific">Heligmosomoides polygyrus</name>
    <name type="common">Parasitic roundworm</name>
    <dbReference type="NCBI Taxonomy" id="6339"/>
    <lineage>
        <taxon>Eukaryota</taxon>
        <taxon>Metazoa</taxon>
        <taxon>Ecdysozoa</taxon>
        <taxon>Nematoda</taxon>
        <taxon>Chromadorea</taxon>
        <taxon>Rhabditida</taxon>
        <taxon>Rhabditina</taxon>
        <taxon>Rhabditomorpha</taxon>
        <taxon>Strongyloidea</taxon>
        <taxon>Heligmosomidae</taxon>
        <taxon>Heligmosomoides</taxon>
    </lineage>
</organism>
<protein>
    <submittedName>
        <fullName evidence="2 4">Uncharacterized protein</fullName>
    </submittedName>
</protein>
<reference evidence="2 3" key="1">
    <citation type="submission" date="2018-11" db="EMBL/GenBank/DDBJ databases">
        <authorList>
            <consortium name="Pathogen Informatics"/>
        </authorList>
    </citation>
    <scope>NUCLEOTIDE SEQUENCE [LARGE SCALE GENOMIC DNA]</scope>
</reference>
<evidence type="ECO:0000313" key="3">
    <source>
        <dbReference type="Proteomes" id="UP000050761"/>
    </source>
</evidence>
<sequence>MMIAKEIAKAKKKKMTTMWKKRKMKRHEGEDDDEDEEGDRRVSDGVDSSWPMVDAFDEETLGSSVKVYSFESP</sequence>
<feature type="compositionally biased region" description="Basic residues" evidence="1">
    <location>
        <begin position="10"/>
        <end position="26"/>
    </location>
</feature>
<evidence type="ECO:0000256" key="1">
    <source>
        <dbReference type="SAM" id="MobiDB-lite"/>
    </source>
</evidence>
<dbReference type="AlphaFoldDB" id="A0A3P7TES4"/>
<feature type="region of interest" description="Disordered" evidence="1">
    <location>
        <begin position="1"/>
        <end position="55"/>
    </location>
</feature>
<accession>A0A3P7TES4</accession>
<keyword evidence="3" id="KW-1185">Reference proteome</keyword>
<dbReference type="EMBL" id="UZAH01000037">
    <property type="protein sequence ID" value="VDO18449.1"/>
    <property type="molecule type" value="Genomic_DNA"/>
</dbReference>
<dbReference type="Proteomes" id="UP000050761">
    <property type="component" value="Unassembled WGS sequence"/>
</dbReference>
<reference evidence="4" key="2">
    <citation type="submission" date="2019-09" db="UniProtKB">
        <authorList>
            <consortium name="WormBaseParasite"/>
        </authorList>
    </citation>
    <scope>IDENTIFICATION</scope>
</reference>
<name>A0A3P7TES4_HELPZ</name>
<evidence type="ECO:0000313" key="4">
    <source>
        <dbReference type="WBParaSite" id="HPBE_0000006601-mRNA-1"/>
    </source>
</evidence>
<gene>
    <name evidence="2" type="ORF">HPBE_LOCUS67</name>
</gene>
<evidence type="ECO:0000313" key="2">
    <source>
        <dbReference type="EMBL" id="VDO18449.1"/>
    </source>
</evidence>
<proteinExistence type="predicted"/>
<dbReference type="WBParaSite" id="HPBE_0000006601-mRNA-1">
    <property type="protein sequence ID" value="HPBE_0000006601-mRNA-1"/>
    <property type="gene ID" value="HPBE_0000006601"/>
</dbReference>